<dbReference type="AlphaFoldDB" id="A0AAV2I656"/>
<protein>
    <submittedName>
        <fullName evidence="2">Uncharacterized protein</fullName>
    </submittedName>
</protein>
<proteinExistence type="predicted"/>
<feature type="transmembrane region" description="Helical" evidence="1">
    <location>
        <begin position="85"/>
        <end position="107"/>
    </location>
</feature>
<accession>A0AAV2I656</accession>
<feature type="transmembrane region" description="Helical" evidence="1">
    <location>
        <begin position="59"/>
        <end position="78"/>
    </location>
</feature>
<feature type="non-terminal residue" evidence="2">
    <location>
        <position position="332"/>
    </location>
</feature>
<gene>
    <name evidence="2" type="ORF">GSLYS_00014404001</name>
</gene>
<evidence type="ECO:0000313" key="3">
    <source>
        <dbReference type="Proteomes" id="UP001497497"/>
    </source>
</evidence>
<keyword evidence="1" id="KW-0812">Transmembrane</keyword>
<organism evidence="2 3">
    <name type="scientific">Lymnaea stagnalis</name>
    <name type="common">Great pond snail</name>
    <name type="synonym">Helix stagnalis</name>
    <dbReference type="NCBI Taxonomy" id="6523"/>
    <lineage>
        <taxon>Eukaryota</taxon>
        <taxon>Metazoa</taxon>
        <taxon>Spiralia</taxon>
        <taxon>Lophotrochozoa</taxon>
        <taxon>Mollusca</taxon>
        <taxon>Gastropoda</taxon>
        <taxon>Heterobranchia</taxon>
        <taxon>Euthyneura</taxon>
        <taxon>Panpulmonata</taxon>
        <taxon>Hygrophila</taxon>
        <taxon>Lymnaeoidea</taxon>
        <taxon>Lymnaeidae</taxon>
        <taxon>Lymnaea</taxon>
    </lineage>
</organism>
<keyword evidence="3" id="KW-1185">Reference proteome</keyword>
<name>A0AAV2I656_LYMST</name>
<keyword evidence="1" id="KW-0472">Membrane</keyword>
<keyword evidence="1" id="KW-1133">Transmembrane helix</keyword>
<reference evidence="2 3" key="1">
    <citation type="submission" date="2024-04" db="EMBL/GenBank/DDBJ databases">
        <authorList>
            <consortium name="Genoscope - CEA"/>
            <person name="William W."/>
        </authorList>
    </citation>
    <scope>NUCLEOTIDE SEQUENCE [LARGE SCALE GENOMIC DNA]</scope>
</reference>
<feature type="non-terminal residue" evidence="2">
    <location>
        <position position="1"/>
    </location>
</feature>
<feature type="transmembrane region" description="Helical" evidence="1">
    <location>
        <begin position="20"/>
        <end position="39"/>
    </location>
</feature>
<evidence type="ECO:0000313" key="2">
    <source>
        <dbReference type="EMBL" id="CAL1540755.1"/>
    </source>
</evidence>
<evidence type="ECO:0000256" key="1">
    <source>
        <dbReference type="SAM" id="Phobius"/>
    </source>
</evidence>
<dbReference type="EMBL" id="CAXITT010000398">
    <property type="protein sequence ID" value="CAL1540755.1"/>
    <property type="molecule type" value="Genomic_DNA"/>
</dbReference>
<comment type="caution">
    <text evidence="2">The sequence shown here is derived from an EMBL/GenBank/DDBJ whole genome shotgun (WGS) entry which is preliminary data.</text>
</comment>
<sequence length="332" mass="38877">KQELWLKLRELVFLERNMHYLGITIRAFVIFLHFFDVTITVMQMANEIFIHNKRHRTVFFWYNLTYITFHIVLLLFRYSVKRVMTLWEAIILLIVPFGIVDLMATHILTTDEVVFNFIIIALTASRFFRILQIGEVCPTLIKMLIEFCESHIRQHLSEGYDIGRSYIRGRQEVMRRLTNMDLDLSDDVLSKYAATCRQHKLEATRMMGYLQMQHPVVSTSAKTRQAMRITLKSQLDKLRHLQRERAIGHQDGASLEKKIYTKLAKVNMQLLIITPPSNDEIIFTVPWISNNPDLFKFIKAKGRKLLYNPGDVIVTQMYTPRGISIILDGIAV</sequence>
<dbReference type="Proteomes" id="UP001497497">
    <property type="component" value="Unassembled WGS sequence"/>
</dbReference>